<dbReference type="PANTHER" id="PTHR30151">
    <property type="entry name" value="ALKANE SULFONATE ABC TRANSPORTER-RELATED, MEMBRANE SUBUNIT"/>
    <property type="match status" value="1"/>
</dbReference>
<dbReference type="STRING" id="371042.NG99_00660"/>
<dbReference type="Proteomes" id="UP000030351">
    <property type="component" value="Unassembled WGS sequence"/>
</dbReference>
<dbReference type="EMBL" id="JRUQ01000004">
    <property type="protein sequence ID" value="KGT96063.1"/>
    <property type="molecule type" value="Genomic_DNA"/>
</dbReference>
<feature type="transmembrane region" description="Helical" evidence="9">
    <location>
        <begin position="173"/>
        <end position="193"/>
    </location>
</feature>
<feature type="domain" description="ABC transmembrane type-1" evidence="10">
    <location>
        <begin position="67"/>
        <end position="247"/>
    </location>
</feature>
<evidence type="ECO:0000256" key="9">
    <source>
        <dbReference type="RuleBase" id="RU363032"/>
    </source>
</evidence>
<dbReference type="Pfam" id="PF00528">
    <property type="entry name" value="BPD_transp_1"/>
    <property type="match status" value="1"/>
</dbReference>
<keyword evidence="7 9" id="KW-1133">Transmembrane helix</keyword>
<dbReference type="PANTHER" id="PTHR30151:SF38">
    <property type="entry name" value="ALIPHATIC SULFONATES TRANSPORT PERMEASE PROTEIN SSUC-RELATED"/>
    <property type="match status" value="1"/>
</dbReference>
<keyword evidence="4" id="KW-1003">Cell membrane</keyword>
<evidence type="ECO:0000256" key="1">
    <source>
        <dbReference type="ARBA" id="ARBA00004429"/>
    </source>
</evidence>
<sequence>MTVPAKHRFILFARKWALRIVVPFVLILFWQLYASAGWLDENVFPAPTTIFDAYIELWKSGDWQTALPVSLRRAGLGLLIGGGSGLILGILAGLFTSAERLYDAPMQMIRTIPFIAMVPLFVVWFGIGETSKVALIIGASIFPVYLNTYHGIRGIDSKLLELGNAFSMSKYDQIRLIVFPVAMPSILVGWRYAAGAALLGLVAAEQINSNAGLGYILNNATQFQRTDILISGVLVYAVLGIIVDMIMRFIERNVLSWRVHDNA</sequence>
<evidence type="ECO:0000256" key="5">
    <source>
        <dbReference type="ARBA" id="ARBA00022519"/>
    </source>
</evidence>
<dbReference type="AlphaFoldDB" id="A0A0A4ADX6"/>
<evidence type="ECO:0000256" key="4">
    <source>
        <dbReference type="ARBA" id="ARBA00022475"/>
    </source>
</evidence>
<comment type="subcellular location">
    <subcellularLocation>
        <location evidence="1">Cell inner membrane</location>
        <topology evidence="1">Multi-pass membrane protein</topology>
    </subcellularLocation>
    <subcellularLocation>
        <location evidence="9">Cell membrane</location>
        <topology evidence="9">Multi-pass membrane protein</topology>
    </subcellularLocation>
</comment>
<comment type="similarity">
    <text evidence="2">Belongs to the binding-protein-dependent transport system permease family. CysTW subfamily.</text>
</comment>
<dbReference type="InterPro" id="IPR035906">
    <property type="entry name" value="MetI-like_sf"/>
</dbReference>
<evidence type="ECO:0000313" key="11">
    <source>
        <dbReference type="EMBL" id="KGT96063.1"/>
    </source>
</evidence>
<feature type="transmembrane region" description="Helical" evidence="9">
    <location>
        <begin position="108"/>
        <end position="127"/>
    </location>
</feature>
<organism evidence="11 12">
    <name type="scientific">Erwinia typographi</name>
    <dbReference type="NCBI Taxonomy" id="371042"/>
    <lineage>
        <taxon>Bacteria</taxon>
        <taxon>Pseudomonadati</taxon>
        <taxon>Pseudomonadota</taxon>
        <taxon>Gammaproteobacteria</taxon>
        <taxon>Enterobacterales</taxon>
        <taxon>Erwiniaceae</taxon>
        <taxon>Erwinia</taxon>
    </lineage>
</organism>
<name>A0A0A4ADX6_9GAMM</name>
<gene>
    <name evidence="11" type="ORF">NG99_00660</name>
</gene>
<reference evidence="11 12" key="1">
    <citation type="submission" date="2014-10" db="EMBL/GenBank/DDBJ databases">
        <title>Genome sequence of Erwinia typographi M043b.</title>
        <authorList>
            <person name="Chan K.-G."/>
            <person name="Tan W.-S."/>
        </authorList>
    </citation>
    <scope>NUCLEOTIDE SEQUENCE [LARGE SCALE GENOMIC DNA]</scope>
    <source>
        <strain evidence="11 12">M043b</strain>
    </source>
</reference>
<evidence type="ECO:0000256" key="8">
    <source>
        <dbReference type="ARBA" id="ARBA00023136"/>
    </source>
</evidence>
<proteinExistence type="inferred from homology"/>
<dbReference type="CDD" id="cd06261">
    <property type="entry name" value="TM_PBP2"/>
    <property type="match status" value="1"/>
</dbReference>
<evidence type="ECO:0000256" key="6">
    <source>
        <dbReference type="ARBA" id="ARBA00022692"/>
    </source>
</evidence>
<dbReference type="PROSITE" id="PS50928">
    <property type="entry name" value="ABC_TM1"/>
    <property type="match status" value="1"/>
</dbReference>
<keyword evidence="5" id="KW-0997">Cell inner membrane</keyword>
<dbReference type="GO" id="GO:0042918">
    <property type="term" value="P:alkanesulfonate transmembrane transport"/>
    <property type="evidence" value="ECO:0007669"/>
    <property type="project" value="UniProtKB-ARBA"/>
</dbReference>
<dbReference type="Gene3D" id="1.10.3720.10">
    <property type="entry name" value="MetI-like"/>
    <property type="match status" value="1"/>
</dbReference>
<protein>
    <submittedName>
        <fullName evidence="11">ABC transporter permease</fullName>
    </submittedName>
</protein>
<dbReference type="InterPro" id="IPR000515">
    <property type="entry name" value="MetI-like"/>
</dbReference>
<comment type="caution">
    <text evidence="11">The sequence shown here is derived from an EMBL/GenBank/DDBJ whole genome shotgun (WGS) entry which is preliminary data.</text>
</comment>
<keyword evidence="3 9" id="KW-0813">Transport</keyword>
<feature type="transmembrane region" description="Helical" evidence="9">
    <location>
        <begin position="133"/>
        <end position="152"/>
    </location>
</feature>
<keyword evidence="6 9" id="KW-0812">Transmembrane</keyword>
<evidence type="ECO:0000259" key="10">
    <source>
        <dbReference type="PROSITE" id="PS50928"/>
    </source>
</evidence>
<evidence type="ECO:0000256" key="3">
    <source>
        <dbReference type="ARBA" id="ARBA00022448"/>
    </source>
</evidence>
<dbReference type="GO" id="GO:0005886">
    <property type="term" value="C:plasma membrane"/>
    <property type="evidence" value="ECO:0007669"/>
    <property type="project" value="UniProtKB-SubCell"/>
</dbReference>
<evidence type="ECO:0000313" key="12">
    <source>
        <dbReference type="Proteomes" id="UP000030351"/>
    </source>
</evidence>
<feature type="transmembrane region" description="Helical" evidence="9">
    <location>
        <begin position="16"/>
        <end position="33"/>
    </location>
</feature>
<keyword evidence="12" id="KW-1185">Reference proteome</keyword>
<dbReference type="FunFam" id="1.10.3720.10:FF:000003">
    <property type="entry name" value="Aliphatic sulfonate ABC transporter permease"/>
    <property type="match status" value="1"/>
</dbReference>
<dbReference type="eggNOG" id="COG0600">
    <property type="taxonomic scope" value="Bacteria"/>
</dbReference>
<evidence type="ECO:0000256" key="7">
    <source>
        <dbReference type="ARBA" id="ARBA00022989"/>
    </source>
</evidence>
<feature type="transmembrane region" description="Helical" evidence="9">
    <location>
        <begin position="228"/>
        <end position="250"/>
    </location>
</feature>
<accession>A0A0A4ADX6</accession>
<evidence type="ECO:0000256" key="2">
    <source>
        <dbReference type="ARBA" id="ARBA00007069"/>
    </source>
</evidence>
<dbReference type="SUPFAM" id="SSF161098">
    <property type="entry name" value="MetI-like"/>
    <property type="match status" value="1"/>
</dbReference>
<keyword evidence="8 9" id="KW-0472">Membrane</keyword>
<feature type="transmembrane region" description="Helical" evidence="9">
    <location>
        <begin position="74"/>
        <end position="96"/>
    </location>
</feature>